<protein>
    <submittedName>
        <fullName evidence="1">Uncharacterized protein</fullName>
    </submittedName>
</protein>
<evidence type="ECO:0000313" key="2">
    <source>
        <dbReference type="Proteomes" id="UP000289886"/>
    </source>
</evidence>
<gene>
    <name evidence="1" type="ORF">EOD39_1286</name>
</gene>
<sequence>MGSADKNWTDERYCARLTRYAFEDYKETADWLLAQTELRPKVAVLWLRSGSLGLAA</sequence>
<comment type="caution">
    <text evidence="1">The sequence shown here is derived from an EMBL/GenBank/DDBJ whole genome shotgun (WGS) entry which is preliminary data.</text>
</comment>
<name>A0A444UEH8_ACIRT</name>
<organism evidence="1 2">
    <name type="scientific">Acipenser ruthenus</name>
    <name type="common">Sterlet sturgeon</name>
    <dbReference type="NCBI Taxonomy" id="7906"/>
    <lineage>
        <taxon>Eukaryota</taxon>
        <taxon>Metazoa</taxon>
        <taxon>Chordata</taxon>
        <taxon>Craniata</taxon>
        <taxon>Vertebrata</taxon>
        <taxon>Euteleostomi</taxon>
        <taxon>Actinopterygii</taxon>
        <taxon>Chondrostei</taxon>
        <taxon>Acipenseriformes</taxon>
        <taxon>Acipenseridae</taxon>
        <taxon>Acipenser</taxon>
    </lineage>
</organism>
<dbReference type="EMBL" id="SCEB01214731">
    <property type="protein sequence ID" value="RXM33584.1"/>
    <property type="molecule type" value="Genomic_DNA"/>
</dbReference>
<reference evidence="1 2" key="1">
    <citation type="submission" date="2019-01" db="EMBL/GenBank/DDBJ databases">
        <title>Draft Genome and Complete Hox-Cluster Characterization of the Sterlet Sturgeon (Acipenser ruthenus).</title>
        <authorList>
            <person name="Wei Q."/>
        </authorList>
    </citation>
    <scope>NUCLEOTIDE SEQUENCE [LARGE SCALE GENOMIC DNA]</scope>
    <source>
        <strain evidence="1">WHYD16114868_AA</strain>
        <tissue evidence="1">Blood</tissue>
    </source>
</reference>
<accession>A0A444UEH8</accession>
<keyword evidence="2" id="KW-1185">Reference proteome</keyword>
<dbReference type="AlphaFoldDB" id="A0A444UEH8"/>
<dbReference type="Proteomes" id="UP000289886">
    <property type="component" value="Unassembled WGS sequence"/>
</dbReference>
<evidence type="ECO:0000313" key="1">
    <source>
        <dbReference type="EMBL" id="RXM33584.1"/>
    </source>
</evidence>
<proteinExistence type="predicted"/>